<dbReference type="Proteomes" id="UP000269945">
    <property type="component" value="Unassembled WGS sequence"/>
</dbReference>
<dbReference type="Gene3D" id="1.10.287.1490">
    <property type="match status" value="1"/>
</dbReference>
<evidence type="ECO:0000256" key="5">
    <source>
        <dbReference type="ARBA" id="ARBA00022723"/>
    </source>
</evidence>
<dbReference type="GO" id="GO:0006915">
    <property type="term" value="P:apoptotic process"/>
    <property type="evidence" value="ECO:0007669"/>
    <property type="project" value="UniProtKB-KW"/>
</dbReference>
<evidence type="ECO:0000259" key="20">
    <source>
        <dbReference type="PROSITE" id="PS50058"/>
    </source>
</evidence>
<evidence type="ECO:0000256" key="18">
    <source>
        <dbReference type="SAM" id="Coils"/>
    </source>
</evidence>
<accession>A0A9X9LWB4</accession>
<feature type="region of interest" description="Disordered" evidence="19">
    <location>
        <begin position="162"/>
        <end position="188"/>
    </location>
</feature>
<evidence type="ECO:0000313" key="23">
    <source>
        <dbReference type="Proteomes" id="UP000269945"/>
    </source>
</evidence>
<evidence type="ECO:0000256" key="2">
    <source>
        <dbReference type="ARBA" id="ARBA00022490"/>
    </source>
</evidence>
<sequence length="495" mass="54962">VALSGAGLSKGLGRPFRGSGATLVAVGGARREKFREGAWPAQTGRGSWLCPRGRLSRPAAMSSGGAGSGGQEGAARAAAALCGLYHEAGQRLRRLEDQLAARDALIERLRSRLAALEGDAAPSLVDALLEQVARFREQLRQREGGADEAALRQEIERLSEQLEEKEKAAQQLMSQPEHEREKEVAQLRRSVAEKERARAASDILCRSLAEETHQLRRTLAATAHMCQHLAKCLDERQRAHGDVGDKSPEPDCTDTAASVQAVIEKLREENRLLRQKVTHVEDLNAKWQRYDASRDEYVRGLHAQMQGLRAAPEPARPSCPELMRKEISRLNRQLEEKIRACADVRRELVAMRGARDAALERVQMLEQQILAYKDDFTSERADRERAQGRIQELEEEVASLRQQASWTQERREPGSCRTHMGNRTSKYLEADALELVAPSGRRAGTGSQGLDSPAEGRCPGAARRRQGDLQCPHCLRSFGDEQGEELFRHVAECCQ</sequence>
<feature type="domain" description="G protein gamma" evidence="20">
    <location>
        <begin position="252"/>
        <end position="322"/>
    </location>
</feature>
<feature type="domain" description="CCHC NOA-type" evidence="21">
    <location>
        <begin position="463"/>
        <end position="495"/>
    </location>
</feature>
<evidence type="ECO:0000256" key="14">
    <source>
        <dbReference type="ARBA" id="ARBA00063508"/>
    </source>
</evidence>
<keyword evidence="5" id="KW-0479">Metal-binding</keyword>
<dbReference type="GO" id="GO:0034138">
    <property type="term" value="P:toll-like receptor 3 signaling pathway"/>
    <property type="evidence" value="ECO:0007669"/>
    <property type="project" value="TreeGrafter"/>
</dbReference>
<keyword evidence="11" id="KW-0804">Transcription</keyword>
<keyword evidence="3" id="KW-0597">Phosphoprotein</keyword>
<dbReference type="GO" id="GO:0005737">
    <property type="term" value="C:cytoplasm"/>
    <property type="evidence" value="ECO:0007669"/>
    <property type="project" value="UniProtKB-SubCell"/>
</dbReference>
<dbReference type="AlphaFoldDB" id="A0A9X9LWB4"/>
<dbReference type="GO" id="GO:0007186">
    <property type="term" value="P:G protein-coupled receptor signaling pathway"/>
    <property type="evidence" value="ECO:0007669"/>
    <property type="project" value="InterPro"/>
</dbReference>
<evidence type="ECO:0000256" key="6">
    <source>
        <dbReference type="ARBA" id="ARBA00022771"/>
    </source>
</evidence>
<dbReference type="PROSITE" id="PS50058">
    <property type="entry name" value="G_PROTEIN_GAMMA"/>
    <property type="match status" value="1"/>
</dbReference>
<dbReference type="GO" id="GO:0008270">
    <property type="term" value="F:zinc ion binding"/>
    <property type="evidence" value="ECO:0007669"/>
    <property type="project" value="UniProtKB-KW"/>
</dbReference>
<evidence type="ECO:0000313" key="22">
    <source>
        <dbReference type="EMBL" id="VCW97980.1"/>
    </source>
</evidence>
<dbReference type="GO" id="GO:0070530">
    <property type="term" value="F:K63-linked polyubiquitin modification-dependent protein binding"/>
    <property type="evidence" value="ECO:0007669"/>
    <property type="project" value="InterPro"/>
</dbReference>
<keyword evidence="4" id="KW-0053">Apoptosis</keyword>
<evidence type="ECO:0000256" key="8">
    <source>
        <dbReference type="ARBA" id="ARBA00022843"/>
    </source>
</evidence>
<proteinExistence type="predicted"/>
<comment type="caution">
    <text evidence="22">The sequence shown here is derived from an EMBL/GenBank/DDBJ whole genome shotgun (WGS) entry which is preliminary data.</text>
</comment>
<dbReference type="GO" id="GO:0006954">
    <property type="term" value="P:inflammatory response"/>
    <property type="evidence" value="ECO:0007669"/>
    <property type="project" value="UniProtKB-KW"/>
</dbReference>
<evidence type="ECO:0000259" key="21">
    <source>
        <dbReference type="PROSITE" id="PS51801"/>
    </source>
</evidence>
<dbReference type="EMBL" id="CYRY02023942">
    <property type="protein sequence ID" value="VCW97980.1"/>
    <property type="molecule type" value="Genomic_DNA"/>
</dbReference>
<dbReference type="PROSITE" id="PS51801">
    <property type="entry name" value="ZF_CCHC_NOA"/>
    <property type="match status" value="1"/>
</dbReference>
<dbReference type="InterPro" id="IPR022008">
    <property type="entry name" value="EABR"/>
</dbReference>
<keyword evidence="8" id="KW-0832">Ubl conjugation</keyword>
<comment type="function">
    <text evidence="13">Inhibits NF-kappa-B activation by blocking the interaction of RIPK1 with its downstream effector NEMO/IKBKG. Forms a ternary complex with NFKB1 and MAP3K8 but appears to function upstream of MAP3K8 in the TLR4 signaling pathway that regulates MAP3K8 activation. Involved in activation of the MEK/ERK signaling pathway during innate immune response; this function seems to be stimulus- and cell type specific. Required for stability of MAP3K8. Involved in regulation of apoptosis in endothelial cells; promotes TEK agonist-stimulated endothelial survival. May act as transcriptional coactivator when translocated to the nucleus. Enhances CHUK-mediated NF-kappa-B activation involving NF-kappa-B p50-p65 and p50-c-Rel complexes.</text>
</comment>
<gene>
    <name evidence="22" type="ORF">BN2614_LOCUS7</name>
</gene>
<dbReference type="GO" id="GO:0043123">
    <property type="term" value="P:positive regulation of canonical NF-kappaB signal transduction"/>
    <property type="evidence" value="ECO:0007669"/>
    <property type="project" value="TreeGrafter"/>
</dbReference>
<feature type="compositionally biased region" description="Basic and acidic residues" evidence="19">
    <location>
        <begin position="176"/>
        <end position="188"/>
    </location>
</feature>
<keyword evidence="10 18" id="KW-0175">Coiled coil</keyword>
<name>A0A9X9LWB4_GULGU</name>
<evidence type="ECO:0000256" key="19">
    <source>
        <dbReference type="SAM" id="MobiDB-lite"/>
    </source>
</evidence>
<keyword evidence="7" id="KW-0862">Zinc</keyword>
<keyword evidence="9" id="KW-0805">Transcription regulation</keyword>
<evidence type="ECO:0000256" key="16">
    <source>
        <dbReference type="ARBA" id="ARBA00079469"/>
    </source>
</evidence>
<dbReference type="InterPro" id="IPR015898">
    <property type="entry name" value="G-protein_gamma-like_dom"/>
</dbReference>
<dbReference type="InterPro" id="IPR034735">
    <property type="entry name" value="NEMO_ZF"/>
</dbReference>
<evidence type="ECO:0000256" key="1">
    <source>
        <dbReference type="ARBA" id="ARBA00004496"/>
    </source>
</evidence>
<protein>
    <recommendedName>
        <fullName evidence="15">TNFAIP3-interacting protein 2</fullName>
    </recommendedName>
    <alternativeName>
        <fullName evidence="16">A20-binding inhibitor of NF-kappa-B activation 2</fullName>
    </alternativeName>
</protein>
<reference evidence="22 23" key="1">
    <citation type="submission" date="2018-10" db="EMBL/GenBank/DDBJ databases">
        <authorList>
            <person name="Ekblom R."/>
            <person name="Jareborg N."/>
        </authorList>
    </citation>
    <scope>NUCLEOTIDE SEQUENCE [LARGE SCALE GENOMIC DNA]</scope>
    <source>
        <tissue evidence="22">Muscle</tissue>
    </source>
</reference>
<evidence type="ECO:0000256" key="12">
    <source>
        <dbReference type="ARBA" id="ARBA00023198"/>
    </source>
</evidence>
<dbReference type="PANTHER" id="PTHR31882:SF6">
    <property type="entry name" value="TNFAIP3-INTERACTING PROTEIN 2"/>
    <property type="match status" value="1"/>
</dbReference>
<evidence type="ECO:0000256" key="3">
    <source>
        <dbReference type="ARBA" id="ARBA00022553"/>
    </source>
</evidence>
<evidence type="ECO:0000256" key="13">
    <source>
        <dbReference type="ARBA" id="ARBA00055998"/>
    </source>
</evidence>
<evidence type="ECO:0000256" key="10">
    <source>
        <dbReference type="ARBA" id="ARBA00023054"/>
    </source>
</evidence>
<evidence type="ECO:0000256" key="17">
    <source>
        <dbReference type="PROSITE-ProRule" id="PRU01142"/>
    </source>
</evidence>
<dbReference type="GO" id="GO:0034134">
    <property type="term" value="P:toll-like receptor 2 signaling pathway"/>
    <property type="evidence" value="ECO:0007669"/>
    <property type="project" value="TreeGrafter"/>
</dbReference>
<evidence type="ECO:0000256" key="9">
    <source>
        <dbReference type="ARBA" id="ARBA00023015"/>
    </source>
</evidence>
<evidence type="ECO:0000256" key="4">
    <source>
        <dbReference type="ARBA" id="ARBA00022703"/>
    </source>
</evidence>
<feature type="region of interest" description="Disordered" evidence="19">
    <location>
        <begin position="401"/>
        <end position="421"/>
    </location>
</feature>
<organism evidence="22 23">
    <name type="scientific">Gulo gulo</name>
    <name type="common">Wolverine</name>
    <name type="synonym">Gluton</name>
    <dbReference type="NCBI Taxonomy" id="48420"/>
    <lineage>
        <taxon>Eukaryota</taxon>
        <taxon>Metazoa</taxon>
        <taxon>Chordata</taxon>
        <taxon>Craniata</taxon>
        <taxon>Vertebrata</taxon>
        <taxon>Euteleostomi</taxon>
        <taxon>Mammalia</taxon>
        <taxon>Eutheria</taxon>
        <taxon>Laurasiatheria</taxon>
        <taxon>Carnivora</taxon>
        <taxon>Caniformia</taxon>
        <taxon>Musteloidea</taxon>
        <taxon>Mustelidae</taxon>
        <taxon>Guloninae</taxon>
        <taxon>Gulo</taxon>
    </lineage>
</organism>
<evidence type="ECO:0000256" key="7">
    <source>
        <dbReference type="ARBA" id="ARBA00022833"/>
    </source>
</evidence>
<comment type="subunit">
    <text evidence="14">Interacts with STK11/LKB1, TNFAIP3, IKBKG, NFKB1, MAP3K8, TEK, RIPK1, CHUK, IKBKB and SMARCD1. Interacts with polyubiquitin.</text>
</comment>
<feature type="non-terminal residue" evidence="22">
    <location>
        <position position="1"/>
    </location>
</feature>
<dbReference type="FunFam" id="1.20.5.990:FF:000005">
    <property type="entry name" value="TNFAIP3 interacting protein 2"/>
    <property type="match status" value="1"/>
</dbReference>
<dbReference type="GO" id="GO:0006357">
    <property type="term" value="P:regulation of transcription by RNA polymerase II"/>
    <property type="evidence" value="ECO:0007669"/>
    <property type="project" value="TreeGrafter"/>
</dbReference>
<dbReference type="GO" id="GO:0071222">
    <property type="term" value="P:cellular response to lipopolysaccharide"/>
    <property type="evidence" value="ECO:0007669"/>
    <property type="project" value="TreeGrafter"/>
</dbReference>
<keyword evidence="6 17" id="KW-0863">Zinc-finger</keyword>
<keyword evidence="23" id="KW-1185">Reference proteome</keyword>
<keyword evidence="2" id="KW-0963">Cytoplasm</keyword>
<feature type="coiled-coil region" evidence="18">
    <location>
        <begin position="256"/>
        <end position="283"/>
    </location>
</feature>
<dbReference type="Gene3D" id="1.20.5.990">
    <property type="entry name" value="Nemo cc2-lz domain - 1d5 darpin complex"/>
    <property type="match status" value="1"/>
</dbReference>
<evidence type="ECO:0000256" key="15">
    <source>
        <dbReference type="ARBA" id="ARBA00073020"/>
    </source>
</evidence>
<keyword evidence="12" id="KW-0395">Inflammatory response</keyword>
<dbReference type="Pfam" id="PF12180">
    <property type="entry name" value="EABR"/>
    <property type="match status" value="1"/>
</dbReference>
<comment type="subcellular location">
    <subcellularLocation>
        <location evidence="1">Cytoplasm</location>
    </subcellularLocation>
</comment>
<dbReference type="PANTHER" id="PTHR31882">
    <property type="entry name" value="TNFAIP3-INTERACTING PROTEIN COILED COIL FAMILY MEMBER"/>
    <property type="match status" value="1"/>
</dbReference>
<evidence type="ECO:0000256" key="11">
    <source>
        <dbReference type="ARBA" id="ARBA00023163"/>
    </source>
</evidence>
<feature type="region of interest" description="Disordered" evidence="19">
    <location>
        <begin position="440"/>
        <end position="464"/>
    </location>
</feature>